<feature type="transmembrane region" description="Helical" evidence="5">
    <location>
        <begin position="150"/>
        <end position="173"/>
    </location>
</feature>
<dbReference type="OrthoDB" id="9782196at2"/>
<organism evidence="8 9">
    <name type="scientific">Albibacterium bauzanense</name>
    <dbReference type="NCBI Taxonomy" id="653929"/>
    <lineage>
        <taxon>Bacteria</taxon>
        <taxon>Pseudomonadati</taxon>
        <taxon>Bacteroidota</taxon>
        <taxon>Sphingobacteriia</taxon>
        <taxon>Sphingobacteriales</taxon>
        <taxon>Sphingobacteriaceae</taxon>
        <taxon>Albibacterium</taxon>
    </lineage>
</organism>
<sequence length="432" mass="47342">MRNISLIFRRVAKSVTLVAILSMATLFVQAQDIKEGESLFKADCSACHGVDRAVIGPALKGVTERHDEAWLISWIHNSQALIASGDEAAIKLFEDHNKLMMPAFPTLTEDNIRNILAYVDDASKPAPAAAGGAEGAAGQQAGASGDVSNFMFGGLIVVLIIAFLVILVLNRVIRTLDRIILKNRESITEGEEGEDDGGESSGKVFVDKLKKLSRNKKLVFFVVLGIVALLSTAGWNVMWNVGVHEGYQPVQPIKFSHQLHAGVNQIDCQYCHSGAATSKNASIPSLNVCMNCHNAVTASEKYNGEVSPEIQKIYNAIDWDPDTRTYGTDTKPVEWIRIHNLPDLAYFNHSQHVTVAGIECQRCHGPVETMAEVYQYSPLTMKWCIECHKETEVNSKDNAYYDQLIAAHDKLKSGEKITAAVLGGIECGKCHY</sequence>
<dbReference type="InterPro" id="IPR036909">
    <property type="entry name" value="Cyt_c-like_dom_sf"/>
</dbReference>
<dbReference type="Gene3D" id="1.10.760.10">
    <property type="entry name" value="Cytochrome c-like domain"/>
    <property type="match status" value="1"/>
</dbReference>
<comment type="caution">
    <text evidence="8">The sequence shown here is derived from an EMBL/GenBank/DDBJ whole genome shotgun (WGS) entry which is preliminary data.</text>
</comment>
<keyword evidence="3 4" id="KW-0408">Iron</keyword>
<evidence type="ECO:0000256" key="2">
    <source>
        <dbReference type="ARBA" id="ARBA00022723"/>
    </source>
</evidence>
<evidence type="ECO:0000256" key="6">
    <source>
        <dbReference type="SAM" id="SignalP"/>
    </source>
</evidence>
<dbReference type="InterPro" id="IPR036280">
    <property type="entry name" value="Multihaem_cyt_sf"/>
</dbReference>
<dbReference type="Proteomes" id="UP000294616">
    <property type="component" value="Unassembled WGS sequence"/>
</dbReference>
<evidence type="ECO:0000313" key="9">
    <source>
        <dbReference type="Proteomes" id="UP000294616"/>
    </source>
</evidence>
<dbReference type="RefSeq" id="WP_132223078.1">
    <property type="nucleotide sequence ID" value="NZ_SMGO01000002.1"/>
</dbReference>
<evidence type="ECO:0000313" key="8">
    <source>
        <dbReference type="EMBL" id="TCK82877.1"/>
    </source>
</evidence>
<keyword evidence="5" id="KW-0812">Transmembrane</keyword>
<feature type="signal peptide" evidence="6">
    <location>
        <begin position="1"/>
        <end position="30"/>
    </location>
</feature>
<evidence type="ECO:0000256" key="5">
    <source>
        <dbReference type="SAM" id="Phobius"/>
    </source>
</evidence>
<dbReference type="GO" id="GO:0046872">
    <property type="term" value="F:metal ion binding"/>
    <property type="evidence" value="ECO:0007669"/>
    <property type="project" value="UniProtKB-KW"/>
</dbReference>
<keyword evidence="9" id="KW-1185">Reference proteome</keyword>
<evidence type="ECO:0000256" key="3">
    <source>
        <dbReference type="ARBA" id="ARBA00023004"/>
    </source>
</evidence>
<keyword evidence="5" id="KW-0472">Membrane</keyword>
<keyword evidence="1 4" id="KW-0349">Heme</keyword>
<dbReference type="SUPFAM" id="SSF46626">
    <property type="entry name" value="Cytochrome c"/>
    <property type="match status" value="1"/>
</dbReference>
<dbReference type="GO" id="GO:0020037">
    <property type="term" value="F:heme binding"/>
    <property type="evidence" value="ECO:0007669"/>
    <property type="project" value="InterPro"/>
</dbReference>
<dbReference type="Pfam" id="PF00034">
    <property type="entry name" value="Cytochrom_C"/>
    <property type="match status" value="1"/>
</dbReference>
<proteinExistence type="predicted"/>
<gene>
    <name evidence="8" type="ORF">C8N28_1462</name>
</gene>
<reference evidence="8 9" key="1">
    <citation type="submission" date="2019-03" db="EMBL/GenBank/DDBJ databases">
        <title>Genomic Encyclopedia of Archaeal and Bacterial Type Strains, Phase II (KMG-II): from individual species to whole genera.</title>
        <authorList>
            <person name="Goeker M."/>
        </authorList>
    </citation>
    <scope>NUCLEOTIDE SEQUENCE [LARGE SCALE GENOMIC DNA]</scope>
    <source>
        <strain evidence="8 9">DSM 22554</strain>
    </source>
</reference>
<keyword evidence="6" id="KW-0732">Signal</keyword>
<dbReference type="PROSITE" id="PS51007">
    <property type="entry name" value="CYTC"/>
    <property type="match status" value="1"/>
</dbReference>
<protein>
    <submittedName>
        <fullName evidence="8">Quinol:cytochrome c oxidoreductase pentaheme cytochrome subunit</fullName>
    </submittedName>
</protein>
<feature type="chain" id="PRO_5020890912" evidence="6">
    <location>
        <begin position="31"/>
        <end position="432"/>
    </location>
</feature>
<evidence type="ECO:0000259" key="7">
    <source>
        <dbReference type="PROSITE" id="PS51007"/>
    </source>
</evidence>
<name>A0A4R1LVS8_9SPHI</name>
<dbReference type="InterPro" id="IPR029467">
    <property type="entry name" value="Cyt_c7-like"/>
</dbReference>
<feature type="transmembrane region" description="Helical" evidence="5">
    <location>
        <begin position="218"/>
        <end position="239"/>
    </location>
</feature>
<dbReference type="Gene3D" id="3.90.10.10">
    <property type="entry name" value="Cytochrome C3"/>
    <property type="match status" value="2"/>
</dbReference>
<dbReference type="PANTHER" id="PTHR39425">
    <property type="entry name" value="LIPOPROTEIN CYTOCHROME C"/>
    <property type="match status" value="1"/>
</dbReference>
<keyword evidence="2 4" id="KW-0479">Metal-binding</keyword>
<dbReference type="EMBL" id="SMGO01000002">
    <property type="protein sequence ID" value="TCK82877.1"/>
    <property type="molecule type" value="Genomic_DNA"/>
</dbReference>
<dbReference type="GO" id="GO:0009055">
    <property type="term" value="F:electron transfer activity"/>
    <property type="evidence" value="ECO:0007669"/>
    <property type="project" value="InterPro"/>
</dbReference>
<keyword evidence="5" id="KW-1133">Transmembrane helix</keyword>
<dbReference type="InterPro" id="IPR009056">
    <property type="entry name" value="Cyt_c-like_dom"/>
</dbReference>
<dbReference type="CDD" id="cd08168">
    <property type="entry name" value="Cytochrom_C3"/>
    <property type="match status" value="1"/>
</dbReference>
<dbReference type="PANTHER" id="PTHR39425:SF1">
    <property type="entry name" value="CYTOCHROME C7-LIKE DOMAIN-CONTAINING PROTEIN"/>
    <property type="match status" value="1"/>
</dbReference>
<accession>A0A4R1LVS8</accession>
<dbReference type="AlphaFoldDB" id="A0A4R1LVS8"/>
<evidence type="ECO:0000256" key="1">
    <source>
        <dbReference type="ARBA" id="ARBA00022617"/>
    </source>
</evidence>
<dbReference type="Pfam" id="PF14522">
    <property type="entry name" value="Cytochrome_C7"/>
    <property type="match status" value="1"/>
</dbReference>
<feature type="domain" description="Cytochrome c" evidence="7">
    <location>
        <begin position="31"/>
        <end position="123"/>
    </location>
</feature>
<evidence type="ECO:0000256" key="4">
    <source>
        <dbReference type="PROSITE-ProRule" id="PRU00433"/>
    </source>
</evidence>
<dbReference type="SUPFAM" id="SSF48695">
    <property type="entry name" value="Multiheme cytochromes"/>
    <property type="match status" value="1"/>
</dbReference>